<dbReference type="GO" id="GO:0030170">
    <property type="term" value="F:pyridoxal phosphate binding"/>
    <property type="evidence" value="ECO:0007669"/>
    <property type="project" value="InterPro"/>
</dbReference>
<keyword evidence="5" id="KW-0663">Pyridoxal phosphate</keyword>
<reference evidence="7" key="1">
    <citation type="submission" date="2022-12" db="EMBL/GenBank/DDBJ databases">
        <authorList>
            <person name="Petersen C."/>
        </authorList>
    </citation>
    <scope>NUCLEOTIDE SEQUENCE</scope>
    <source>
        <strain evidence="7">IBT 30728</strain>
    </source>
</reference>
<gene>
    <name evidence="7" type="ORF">N7539_000140</name>
</gene>
<dbReference type="PANTHER" id="PTHR42790:SF21">
    <property type="entry name" value="AROMATIC_AMINOADIPATE AMINOTRANSFERASE 1"/>
    <property type="match status" value="1"/>
</dbReference>
<protein>
    <submittedName>
        <fullName evidence="7">Aminotransferase swnA</fullName>
    </submittedName>
</protein>
<evidence type="ECO:0000256" key="1">
    <source>
        <dbReference type="ARBA" id="ARBA00001933"/>
    </source>
</evidence>
<dbReference type="InterPro" id="IPR050859">
    <property type="entry name" value="Class-I_PLP-dep_aminotransf"/>
</dbReference>
<dbReference type="RefSeq" id="XP_056794037.1">
    <property type="nucleotide sequence ID" value="XM_056929744.1"/>
</dbReference>
<name>A0A9X0C2G2_9EURO</name>
<evidence type="ECO:0000256" key="4">
    <source>
        <dbReference type="ARBA" id="ARBA00022679"/>
    </source>
</evidence>
<comment type="caution">
    <text evidence="7">The sequence shown here is derived from an EMBL/GenBank/DDBJ whole genome shotgun (WGS) entry which is preliminary data.</text>
</comment>
<evidence type="ECO:0000256" key="5">
    <source>
        <dbReference type="ARBA" id="ARBA00022898"/>
    </source>
</evidence>
<dbReference type="Gene3D" id="3.40.640.10">
    <property type="entry name" value="Type I PLP-dependent aspartate aminotransferase-like (Major domain)"/>
    <property type="match status" value="1"/>
</dbReference>
<evidence type="ECO:0000313" key="8">
    <source>
        <dbReference type="Proteomes" id="UP001148312"/>
    </source>
</evidence>
<keyword evidence="3 7" id="KW-0032">Aminotransferase</keyword>
<dbReference type="GO" id="GO:0047536">
    <property type="term" value="F:2-aminoadipate transaminase activity"/>
    <property type="evidence" value="ECO:0007669"/>
    <property type="project" value="TreeGrafter"/>
</dbReference>
<keyword evidence="8" id="KW-1185">Reference proteome</keyword>
<evidence type="ECO:0000256" key="3">
    <source>
        <dbReference type="ARBA" id="ARBA00022576"/>
    </source>
</evidence>
<dbReference type="Proteomes" id="UP001148312">
    <property type="component" value="Unassembled WGS sequence"/>
</dbReference>
<feature type="domain" description="Aminotransferase class I/classII large" evidence="6">
    <location>
        <begin position="134"/>
        <end position="494"/>
    </location>
</feature>
<dbReference type="InterPro" id="IPR015421">
    <property type="entry name" value="PyrdxlP-dep_Trfase_major"/>
</dbReference>
<dbReference type="AlphaFoldDB" id="A0A9X0C2G2"/>
<dbReference type="GO" id="GO:0009074">
    <property type="term" value="P:aromatic amino acid family catabolic process"/>
    <property type="evidence" value="ECO:0007669"/>
    <property type="project" value="TreeGrafter"/>
</dbReference>
<sequence length="515" mass="57146">MGYQSNSKNEILALNDARDWSREESASRKVLPSPAIVGGAALKFPAVLRHASDARDLSPARSLGPGAPSTEYIPFYGIDFKVGSTDAFETVGRKTPSTTTSIQAGKHDSITGASKYDLAIALQYGLGTGSKQLVEFLTEHIQLIHSPPYRDWQTILSAGNTSAFEIVLRMLGNKGEYLLVEKHTYTTVFETGLPLGFKFAQVRMDKDGLLPEDLDHVLSNWDESARGGEKPRLLYTIPTGQNPTGITQPLARRQEIYRVAQKHELFIVEDDPYYFIQLPEFRPGGNLPATTAPITSVEEYVITLVPSYLRLDTDGRVLRMDSFSKIVAPGARMGWVTASKQVIERMIRAHEVSVQNPSGFSQIAVFKLLNDSWGHLGFVRWLVHLRGEYAKRRDTLLEACDAFLPREIVSWVPPTAGFFNWISLDWAQHPEAGTKTKLQIEKEIFDATIENGALVVPGSWFLPDEGSSGMDGVFFRMTYAAASMNDMQEAIQRLGAVLRSTFKLGHANGMSESRL</sequence>
<dbReference type="PANTHER" id="PTHR42790">
    <property type="entry name" value="AMINOTRANSFERASE"/>
    <property type="match status" value="1"/>
</dbReference>
<evidence type="ECO:0000313" key="7">
    <source>
        <dbReference type="EMBL" id="KAJ5495024.1"/>
    </source>
</evidence>
<keyword evidence="4" id="KW-0808">Transferase</keyword>
<dbReference type="InterPro" id="IPR015424">
    <property type="entry name" value="PyrdxlP-dep_Trfase"/>
</dbReference>
<dbReference type="EMBL" id="JAPWDQ010000001">
    <property type="protein sequence ID" value="KAJ5495024.1"/>
    <property type="molecule type" value="Genomic_DNA"/>
</dbReference>
<evidence type="ECO:0000256" key="2">
    <source>
        <dbReference type="ARBA" id="ARBA00007441"/>
    </source>
</evidence>
<dbReference type="Pfam" id="PF00155">
    <property type="entry name" value="Aminotran_1_2"/>
    <property type="match status" value="1"/>
</dbReference>
<dbReference type="GeneID" id="81619993"/>
<accession>A0A9X0C2G2</accession>
<dbReference type="GO" id="GO:0008793">
    <property type="term" value="F:aromatic-amino-acid transaminase activity"/>
    <property type="evidence" value="ECO:0007669"/>
    <property type="project" value="TreeGrafter"/>
</dbReference>
<dbReference type="InterPro" id="IPR004839">
    <property type="entry name" value="Aminotransferase_I/II_large"/>
</dbReference>
<dbReference type="GO" id="GO:0006571">
    <property type="term" value="P:tyrosine biosynthetic process"/>
    <property type="evidence" value="ECO:0007669"/>
    <property type="project" value="TreeGrafter"/>
</dbReference>
<evidence type="ECO:0000259" key="6">
    <source>
        <dbReference type="Pfam" id="PF00155"/>
    </source>
</evidence>
<dbReference type="GO" id="GO:0019878">
    <property type="term" value="P:lysine biosynthetic process via aminoadipic acid"/>
    <property type="evidence" value="ECO:0007669"/>
    <property type="project" value="TreeGrafter"/>
</dbReference>
<proteinExistence type="inferred from homology"/>
<comment type="similarity">
    <text evidence="2">Belongs to the class-I pyridoxal-phosphate-dependent aminotransferase family.</text>
</comment>
<reference evidence="7" key="2">
    <citation type="journal article" date="2023" name="IMA Fungus">
        <title>Comparative genomic study of the Penicillium genus elucidates a diverse pangenome and 15 lateral gene transfer events.</title>
        <authorList>
            <person name="Petersen C."/>
            <person name="Sorensen T."/>
            <person name="Nielsen M.R."/>
            <person name="Sondergaard T.E."/>
            <person name="Sorensen J.L."/>
            <person name="Fitzpatrick D.A."/>
            <person name="Frisvad J.C."/>
            <person name="Nielsen K.L."/>
        </authorList>
    </citation>
    <scope>NUCLEOTIDE SEQUENCE</scope>
    <source>
        <strain evidence="7">IBT 30728</strain>
    </source>
</reference>
<organism evidence="7 8">
    <name type="scientific">Penicillium diatomitis</name>
    <dbReference type="NCBI Taxonomy" id="2819901"/>
    <lineage>
        <taxon>Eukaryota</taxon>
        <taxon>Fungi</taxon>
        <taxon>Dikarya</taxon>
        <taxon>Ascomycota</taxon>
        <taxon>Pezizomycotina</taxon>
        <taxon>Eurotiomycetes</taxon>
        <taxon>Eurotiomycetidae</taxon>
        <taxon>Eurotiales</taxon>
        <taxon>Aspergillaceae</taxon>
        <taxon>Penicillium</taxon>
    </lineage>
</organism>
<dbReference type="SUPFAM" id="SSF53383">
    <property type="entry name" value="PLP-dependent transferases"/>
    <property type="match status" value="1"/>
</dbReference>
<dbReference type="CDD" id="cd00609">
    <property type="entry name" value="AAT_like"/>
    <property type="match status" value="1"/>
</dbReference>
<comment type="cofactor">
    <cofactor evidence="1">
        <name>pyridoxal 5'-phosphate</name>
        <dbReference type="ChEBI" id="CHEBI:597326"/>
    </cofactor>
</comment>